<dbReference type="EMBL" id="JQCD01000018">
    <property type="protein sequence ID" value="KRN77476.1"/>
    <property type="molecule type" value="Genomic_DNA"/>
</dbReference>
<gene>
    <name evidence="1" type="ORF">IV67_GL001531</name>
</gene>
<dbReference type="STRING" id="1620.IV67_GL001531"/>
<name>A0A0R2JT71_9LACO</name>
<dbReference type="Proteomes" id="UP000051673">
    <property type="component" value="Unassembled WGS sequence"/>
</dbReference>
<sequence length="52" mass="5912">MGELMAYQVKTKSEVTNEETVVEQCMTHEQATREALKLTNQGVKAWIEKIGE</sequence>
<evidence type="ECO:0000313" key="1">
    <source>
        <dbReference type="EMBL" id="KRN77476.1"/>
    </source>
</evidence>
<dbReference type="RefSeq" id="WP_236698229.1">
    <property type="nucleotide sequence ID" value="NZ_JQCD01000018.1"/>
</dbReference>
<dbReference type="PATRIC" id="fig|1620.3.peg.1563"/>
<keyword evidence="2" id="KW-1185">Reference proteome</keyword>
<reference evidence="1 2" key="1">
    <citation type="journal article" date="2015" name="Genome Announc.">
        <title>Expanding the biotechnology potential of lactobacilli through comparative genomics of 213 strains and associated genera.</title>
        <authorList>
            <person name="Sun Z."/>
            <person name="Harris H.M."/>
            <person name="McCann A."/>
            <person name="Guo C."/>
            <person name="Argimon S."/>
            <person name="Zhang W."/>
            <person name="Yang X."/>
            <person name="Jeffery I.B."/>
            <person name="Cooney J.C."/>
            <person name="Kagawa T.F."/>
            <person name="Liu W."/>
            <person name="Song Y."/>
            <person name="Salvetti E."/>
            <person name="Wrobel A."/>
            <person name="Rasinkangas P."/>
            <person name="Parkhill J."/>
            <person name="Rea M.C."/>
            <person name="O'Sullivan O."/>
            <person name="Ritari J."/>
            <person name="Douillard F.P."/>
            <person name="Paul Ross R."/>
            <person name="Yang R."/>
            <person name="Briner A.E."/>
            <person name="Felis G.E."/>
            <person name="de Vos W.M."/>
            <person name="Barrangou R."/>
            <person name="Klaenhammer T.R."/>
            <person name="Caufield P.W."/>
            <person name="Cui Y."/>
            <person name="Zhang H."/>
            <person name="O'Toole P.W."/>
        </authorList>
    </citation>
    <scope>NUCLEOTIDE SEQUENCE [LARGE SCALE GENOMIC DNA]</scope>
    <source>
        <strain evidence="1 2">DSM 20014</strain>
    </source>
</reference>
<accession>A0A0R2JT71</accession>
<organism evidence="1 2">
    <name type="scientific">Weissella minor</name>
    <dbReference type="NCBI Taxonomy" id="1620"/>
    <lineage>
        <taxon>Bacteria</taxon>
        <taxon>Bacillati</taxon>
        <taxon>Bacillota</taxon>
        <taxon>Bacilli</taxon>
        <taxon>Lactobacillales</taxon>
        <taxon>Lactobacillaceae</taxon>
        <taxon>Weissella</taxon>
    </lineage>
</organism>
<evidence type="ECO:0000313" key="2">
    <source>
        <dbReference type="Proteomes" id="UP000051673"/>
    </source>
</evidence>
<dbReference type="AlphaFoldDB" id="A0A0R2JT71"/>
<proteinExistence type="predicted"/>
<protein>
    <submittedName>
        <fullName evidence="1">Uncharacterized protein</fullName>
    </submittedName>
</protein>
<comment type="caution">
    <text evidence="1">The sequence shown here is derived from an EMBL/GenBank/DDBJ whole genome shotgun (WGS) entry which is preliminary data.</text>
</comment>